<dbReference type="InterPro" id="IPR007523">
    <property type="entry name" value="NDUFAF3/AAMDC"/>
</dbReference>
<gene>
    <name evidence="1" type="ORF">Csp_E35880</name>
</gene>
<accession>C9Y6L1</accession>
<dbReference type="SUPFAM" id="SSF64076">
    <property type="entry name" value="MTH938-like"/>
    <property type="match status" value="1"/>
</dbReference>
<proteinExistence type="predicted"/>
<dbReference type="PANTHER" id="PTHR21192">
    <property type="entry name" value="NUCLEAR PROTEIN E3-3"/>
    <property type="match status" value="1"/>
</dbReference>
<dbReference type="Pfam" id="PF04430">
    <property type="entry name" value="DUF498"/>
    <property type="match status" value="1"/>
</dbReference>
<organism evidence="1">
    <name type="scientific">Curvibacter symbiont subsp. Hydra magnipapillata</name>
    <dbReference type="NCBI Taxonomy" id="667019"/>
    <lineage>
        <taxon>Bacteria</taxon>
        <taxon>Pseudomonadati</taxon>
        <taxon>Pseudomonadota</taxon>
        <taxon>Betaproteobacteria</taxon>
        <taxon>Burkholderiales</taxon>
        <taxon>Comamonadaceae</taxon>
        <taxon>Curvibacter</taxon>
    </lineage>
</organism>
<dbReference type="AlphaFoldDB" id="C9Y6L1"/>
<dbReference type="Gene3D" id="3.40.1230.10">
    <property type="entry name" value="MTH938-like"/>
    <property type="match status" value="1"/>
</dbReference>
<sequence>MTTVRQASRPAGLSRTTPLPMKFIPDALQGPSITGYGPGWVEVNGEKYHSSIIVSSQGVIQPWSCLRFEDLGEPHFEELATFASELVLFGSGASIRFTHPQWLKPLYSRRIGLETMDTQAACRTYNFLSGEGRKVVAALII</sequence>
<dbReference type="PANTHER" id="PTHR21192:SF2">
    <property type="entry name" value="NADH DEHYDROGENASE [UBIQUINONE] 1 ALPHA SUBCOMPLEX ASSEMBLY FACTOR 3"/>
    <property type="match status" value="1"/>
</dbReference>
<name>C9Y6L1_CURXX</name>
<evidence type="ECO:0008006" key="2">
    <source>
        <dbReference type="Google" id="ProtNLM"/>
    </source>
</evidence>
<dbReference type="InterPro" id="IPR036748">
    <property type="entry name" value="MTH938-like_sf"/>
</dbReference>
<reference evidence="1" key="1">
    <citation type="journal article" date="2010" name="Nature">
        <title>The Dynamic genome of Hydra.</title>
        <authorList>
            <person name="Chapman J.A."/>
            <person name="Kirkness E.F."/>
            <person name="Simakov O."/>
            <person name="Hampson S.E."/>
            <person name="Mitros T."/>
            <person name="Weinmaier T."/>
            <person name="Rattei T."/>
            <person name="Balasubramanian P.G."/>
            <person name="Borman J."/>
            <person name="Busam D."/>
            <person name="Disbennett K."/>
            <person name="Pfannkoch C."/>
            <person name="Sumin N."/>
            <person name="Sutton G."/>
            <person name="Viswanathan L."/>
            <person name="Walenz B."/>
            <person name="Goodstein D.M."/>
            <person name="Hellsten U."/>
            <person name="Kawashima T."/>
            <person name="Prochnik S.E."/>
            <person name="Putnam N.H."/>
            <person name="Shu S."/>
            <person name="Blumberg B."/>
            <person name="Dana C.E."/>
            <person name="Gee L."/>
            <person name="Kibler D.F."/>
            <person name="Law L."/>
            <person name="Lindgens D."/>
            <person name="Martinez D.E."/>
            <person name="Peng J."/>
            <person name="Wigge P.A."/>
            <person name="Bertulat B."/>
            <person name="Guder C."/>
            <person name="Nakamura Y."/>
            <person name="Ozbek S."/>
            <person name="Watanabe H."/>
            <person name="Khalturin K."/>
            <person name="Hemmrich G."/>
            <person name="Franke A."/>
            <person name="Augustin R."/>
            <person name="Fraune S."/>
            <person name="Hayakawa E."/>
            <person name="Hayakawa S."/>
            <person name="Hirose M."/>
            <person name="Hwang J."/>
            <person name="Ikeo K."/>
            <person name="Nishimiya-Fujisawa C."/>
            <person name="Ogura A."/>
            <person name="Takahashi T."/>
            <person name="Steinmetz P.R."/>
            <person name="Zhang X."/>
            <person name="Aufschnaiter R."/>
            <person name="Eder M.K."/>
            <person name="Gorny A.K."/>
            <person name="Salvenmoser W."/>
            <person name="Heimberg A.M."/>
            <person name="Wheeler B.M."/>
            <person name="Peterson K.J."/>
            <person name="Boettger A."/>
            <person name="Tischler P."/>
            <person name="Wolf A."/>
            <person name="Gojobori T."/>
            <person name="Remington K.A."/>
            <person name="Strausberg R.L."/>
            <person name="Venter J."/>
            <person name="Technau U."/>
            <person name="Hobmayer B."/>
            <person name="Bosch T.C."/>
            <person name="Holstein T.W."/>
            <person name="Fujisawa T."/>
            <person name="Bode H.R."/>
            <person name="David C.N."/>
            <person name="Rokhsar D.S."/>
            <person name="Steele R.E."/>
        </authorList>
    </citation>
    <scope>NUCLEOTIDE SEQUENCE</scope>
</reference>
<dbReference type="EMBL" id="FN543101">
    <property type="protein sequence ID" value="CBA26500.1"/>
    <property type="molecule type" value="Genomic_DNA"/>
</dbReference>
<protein>
    <recommendedName>
        <fullName evidence="2">Xcc1710-like domain-containing protein</fullName>
    </recommendedName>
</protein>
<dbReference type="CDD" id="cd05560">
    <property type="entry name" value="Xcc1710_like"/>
    <property type="match status" value="1"/>
</dbReference>
<evidence type="ECO:0000313" key="1">
    <source>
        <dbReference type="EMBL" id="CBA26500.1"/>
    </source>
</evidence>